<sequence length="86" mass="9637">MRSEIKWDPESLWVLPVSSDTGTGNNYKYSLLTPLPFLPIPHCPVSSPWALAQETPPVLVGAKQEEGFWVELSCHDAIAMPHPRLR</sequence>
<name>A0A2U9BTG7_SCOMX</name>
<dbReference type="AlphaFoldDB" id="A0A2U9BTG7"/>
<accession>A0A2U9BTG7</accession>
<dbReference type="EMBL" id="CP026251">
    <property type="protein sequence ID" value="AWP07507.1"/>
    <property type="molecule type" value="Genomic_DNA"/>
</dbReference>
<proteinExistence type="predicted"/>
<gene>
    <name evidence="1" type="ORF">SMAX5B_010422</name>
</gene>
<dbReference type="Proteomes" id="UP000246464">
    <property type="component" value="Chromosome 9"/>
</dbReference>
<evidence type="ECO:0000313" key="1">
    <source>
        <dbReference type="EMBL" id="AWP07507.1"/>
    </source>
</evidence>
<keyword evidence="2" id="KW-1185">Reference proteome</keyword>
<evidence type="ECO:0000313" key="2">
    <source>
        <dbReference type="Proteomes" id="UP000246464"/>
    </source>
</evidence>
<organism evidence="1 2">
    <name type="scientific">Scophthalmus maximus</name>
    <name type="common">Turbot</name>
    <name type="synonym">Psetta maxima</name>
    <dbReference type="NCBI Taxonomy" id="52904"/>
    <lineage>
        <taxon>Eukaryota</taxon>
        <taxon>Metazoa</taxon>
        <taxon>Chordata</taxon>
        <taxon>Craniata</taxon>
        <taxon>Vertebrata</taxon>
        <taxon>Euteleostomi</taxon>
        <taxon>Actinopterygii</taxon>
        <taxon>Neopterygii</taxon>
        <taxon>Teleostei</taxon>
        <taxon>Neoteleostei</taxon>
        <taxon>Acanthomorphata</taxon>
        <taxon>Carangaria</taxon>
        <taxon>Pleuronectiformes</taxon>
        <taxon>Pleuronectoidei</taxon>
        <taxon>Scophthalmidae</taxon>
        <taxon>Scophthalmus</taxon>
    </lineage>
</organism>
<protein>
    <submittedName>
        <fullName evidence="1">Uncharacterized protein</fullName>
    </submittedName>
</protein>
<reference evidence="1 2" key="1">
    <citation type="submission" date="2017-12" db="EMBL/GenBank/DDBJ databases">
        <title>Integrating genomic resources of turbot (Scophthalmus maximus) in depth evaluation of genetic and physical mapping variation across individuals.</title>
        <authorList>
            <person name="Martinez P."/>
        </authorList>
    </citation>
    <scope>NUCLEOTIDE SEQUENCE [LARGE SCALE GENOMIC DNA]</scope>
</reference>